<evidence type="ECO:0000256" key="3">
    <source>
        <dbReference type="PROSITE-ProRule" id="PRU00023"/>
    </source>
</evidence>
<dbReference type="CDD" id="cd14483">
    <property type="entry name" value="SPX_PHO81_NUC-2_like"/>
    <property type="match status" value="1"/>
</dbReference>
<keyword evidence="1" id="KW-0677">Repeat</keyword>
<dbReference type="Proteomes" id="UP000217199">
    <property type="component" value="Unassembled WGS sequence"/>
</dbReference>
<dbReference type="AlphaFoldDB" id="A0A286UNL1"/>
<feature type="domain" description="GP-PDE" evidence="5">
    <location>
        <begin position="796"/>
        <end position="1101"/>
    </location>
</feature>
<feature type="repeat" description="ANK" evidence="3">
    <location>
        <begin position="479"/>
        <end position="499"/>
    </location>
</feature>
<dbReference type="InterPro" id="IPR002110">
    <property type="entry name" value="Ankyrin_rpt"/>
</dbReference>
<feature type="repeat" description="ANK" evidence="3">
    <location>
        <begin position="412"/>
        <end position="436"/>
    </location>
</feature>
<dbReference type="PROSITE" id="PS50088">
    <property type="entry name" value="ANK_REPEAT"/>
    <property type="match status" value="4"/>
</dbReference>
<dbReference type="PROSITE" id="PS50297">
    <property type="entry name" value="ANK_REP_REGION"/>
    <property type="match status" value="4"/>
</dbReference>
<dbReference type="PANTHER" id="PTHR24184">
    <property type="entry name" value="SI:CH211-189E2.2"/>
    <property type="match status" value="1"/>
</dbReference>
<feature type="repeat" description="ANK" evidence="3">
    <location>
        <begin position="379"/>
        <end position="411"/>
    </location>
</feature>
<sequence>MKFGKQILAQQVPGWSNYYLDYKGLKKIVSSLASGRPIAAAAALALGTRPADLLQPSSEPEIPQEGVSTTVEGDFQDSRALTLLSTSSNDEERGPQFQAHKAAFFFKLERELEKINSFYLQKEAELKLRLETLLSKRMAAATRLPPTDIIDSTPKDHVEWKAVEEGFRLLERDLSKLQQFVDINAVGFRKILKKWDKRSKSTTKELYLSRQVDVQPVFNHQLITELSDTVTQCLLDLTDLTVGLNSEGSMVSDMILTNQMALDRSAKPGPFRDLETNFRNSIKMGDEHTIRELIRQADSFQTQPEGKAHITRILWKVIIDAPAPLADLVLSSLSTPLDFQFIDDINGRTCLHEAAAVGEERLVNLCIQKNVQSDRADIYGRTALHYAAMNGHAKVCQTLLSVGLGASPLDRDNYTPLMYAILRGNIDCVYVLLDEGKADLGPPATVSDLIPLSLACHVGHVDVVRLLLQHNAKSVPNSNGEYPIHIAARDGHSEICKLLKDYEGWDTPDKYNEWTPLFHAARYGNEGCVRVLLELGCRVNQIDETGKQAIFYAAWYGHPACVSLLLQAATSLSSHALQSGVSPAVTPEVEVEISTESDLEIPSLSLPPPIMPYRVYGHNFLDKACLIHISIGHPFSQMSREQTGVNLSSRIMSASNAQYPHPSPFFKLVMTCQPDIAAAPYSVSIPVRDERDCFTFQVPDPENMSLEFSICPNFGTKTIGRAVAPASMLLSNREATTFILPIMDHHLHVIGEVLFEARMIRPFEGVTLEIGGAVETYWKSLATPYSTSLKPPQRMAQPFRTLGSTQTSPSNHTGASYGGHTITLSSLVGQYIHLTVQVTRDLHAVVYNRWRIPTSDFDLGVSDVTLLQLQTLCSRTGLNKDILKYNATSPTDWYNVLSEGLFLLQDLMKVLPSHIGVHLDLAYASCSIRQRNTLNHGHTLDLNCFVDAVLKTVYQTLPHQPRRRIVFGSFNSDVCAALNWKQPNYPVFLASKCGIQNACAPTPTSLGPEDMDDRRLSSISAAVDWAKTNNLLGVFLDADLLVKVPSLMPGVRDMGLLLGVYGSSDQLSSLSKPSSVDTILIDAFLQDGVVSFLDHSSRGFY</sequence>
<dbReference type="Pfam" id="PF03105">
    <property type="entry name" value="SPX"/>
    <property type="match status" value="2"/>
</dbReference>
<dbReference type="PROSITE" id="PS51382">
    <property type="entry name" value="SPX"/>
    <property type="match status" value="1"/>
</dbReference>
<dbReference type="Pfam" id="PF12796">
    <property type="entry name" value="Ank_2"/>
    <property type="match status" value="2"/>
</dbReference>
<proteinExistence type="predicted"/>
<dbReference type="GO" id="GO:0005929">
    <property type="term" value="C:cilium"/>
    <property type="evidence" value="ECO:0007669"/>
    <property type="project" value="TreeGrafter"/>
</dbReference>
<comment type="caution">
    <text evidence="6">The sequence shown here is derived from an EMBL/GenBank/DDBJ whole genome shotgun (WGS) entry which is preliminary data.</text>
</comment>
<dbReference type="Gene3D" id="3.20.20.190">
    <property type="entry name" value="Phosphatidylinositol (PI) phosphodiesterase"/>
    <property type="match status" value="1"/>
</dbReference>
<name>A0A286UNL1_9AGAM</name>
<dbReference type="SMART" id="SM00248">
    <property type="entry name" value="ANK"/>
    <property type="match status" value="7"/>
</dbReference>
<dbReference type="InterPro" id="IPR004331">
    <property type="entry name" value="SPX_dom"/>
</dbReference>
<dbReference type="Pfam" id="PF00023">
    <property type="entry name" value="Ank"/>
    <property type="match status" value="1"/>
</dbReference>
<organism evidence="6 7">
    <name type="scientific">Pyrrhoderma noxium</name>
    <dbReference type="NCBI Taxonomy" id="2282107"/>
    <lineage>
        <taxon>Eukaryota</taxon>
        <taxon>Fungi</taxon>
        <taxon>Dikarya</taxon>
        <taxon>Basidiomycota</taxon>
        <taxon>Agaricomycotina</taxon>
        <taxon>Agaricomycetes</taxon>
        <taxon>Hymenochaetales</taxon>
        <taxon>Hymenochaetaceae</taxon>
        <taxon>Pyrrhoderma</taxon>
    </lineage>
</organism>
<dbReference type="STRING" id="2282107.A0A286UNL1"/>
<evidence type="ECO:0000256" key="1">
    <source>
        <dbReference type="ARBA" id="ARBA00022737"/>
    </source>
</evidence>
<evidence type="ECO:0000256" key="2">
    <source>
        <dbReference type="ARBA" id="ARBA00023043"/>
    </source>
</evidence>
<dbReference type="GO" id="GO:0006629">
    <property type="term" value="P:lipid metabolic process"/>
    <property type="evidence" value="ECO:0007669"/>
    <property type="project" value="InterPro"/>
</dbReference>
<dbReference type="PROSITE" id="PS51704">
    <property type="entry name" value="GP_PDE"/>
    <property type="match status" value="1"/>
</dbReference>
<evidence type="ECO:0000259" key="4">
    <source>
        <dbReference type="PROSITE" id="PS51382"/>
    </source>
</evidence>
<evidence type="ECO:0000313" key="6">
    <source>
        <dbReference type="EMBL" id="PAV21094.1"/>
    </source>
</evidence>
<gene>
    <name evidence="6" type="ORF">PNOK_0372100</name>
</gene>
<dbReference type="SUPFAM" id="SSF51695">
    <property type="entry name" value="PLC-like phosphodiesterases"/>
    <property type="match status" value="1"/>
</dbReference>
<dbReference type="Gene3D" id="1.25.40.20">
    <property type="entry name" value="Ankyrin repeat-containing domain"/>
    <property type="match status" value="1"/>
</dbReference>
<dbReference type="EMBL" id="NBII01000003">
    <property type="protein sequence ID" value="PAV21094.1"/>
    <property type="molecule type" value="Genomic_DNA"/>
</dbReference>
<dbReference type="InterPro" id="IPR017946">
    <property type="entry name" value="PLC-like_Pdiesterase_TIM-brl"/>
</dbReference>
<dbReference type="GO" id="GO:0008081">
    <property type="term" value="F:phosphoric diester hydrolase activity"/>
    <property type="evidence" value="ECO:0007669"/>
    <property type="project" value="InterPro"/>
</dbReference>
<keyword evidence="7" id="KW-1185">Reference proteome</keyword>
<dbReference type="Pfam" id="PF03009">
    <property type="entry name" value="GDPD"/>
    <property type="match status" value="1"/>
</dbReference>
<dbReference type="PANTHER" id="PTHR24184:SF11">
    <property type="entry name" value="ANKYRIN REPEAT AND SOCS BOX CONTAINING 3"/>
    <property type="match status" value="1"/>
</dbReference>
<dbReference type="InParanoid" id="A0A286UNL1"/>
<evidence type="ECO:0000313" key="7">
    <source>
        <dbReference type="Proteomes" id="UP000217199"/>
    </source>
</evidence>
<feature type="domain" description="SPX" evidence="4">
    <location>
        <begin position="1"/>
        <end position="209"/>
    </location>
</feature>
<dbReference type="InterPro" id="IPR036770">
    <property type="entry name" value="Ankyrin_rpt-contain_sf"/>
</dbReference>
<dbReference type="SUPFAM" id="SSF48403">
    <property type="entry name" value="Ankyrin repeat"/>
    <property type="match status" value="1"/>
</dbReference>
<feature type="repeat" description="ANK" evidence="3">
    <location>
        <begin position="512"/>
        <end position="544"/>
    </location>
</feature>
<dbReference type="Pfam" id="PF25329">
    <property type="entry name" value="C2_GDE1"/>
    <property type="match status" value="1"/>
</dbReference>
<protein>
    <submittedName>
        <fullName evidence="6">Cyclin-dependent kinase inhibitor</fullName>
    </submittedName>
</protein>
<keyword evidence="2 3" id="KW-0040">ANK repeat</keyword>
<dbReference type="OrthoDB" id="1577640at2759"/>
<accession>A0A286UNL1</accession>
<evidence type="ECO:0000259" key="5">
    <source>
        <dbReference type="PROSITE" id="PS51704"/>
    </source>
</evidence>
<dbReference type="InterPro" id="IPR030395">
    <property type="entry name" value="GP_PDE_dom"/>
</dbReference>
<reference evidence="6 7" key="1">
    <citation type="journal article" date="2017" name="Mol. Ecol.">
        <title>Comparative and population genomic landscape of Phellinus noxius: A hypervariable fungus causing root rot in trees.</title>
        <authorList>
            <person name="Chung C.L."/>
            <person name="Lee T.J."/>
            <person name="Akiba M."/>
            <person name="Lee H.H."/>
            <person name="Kuo T.H."/>
            <person name="Liu D."/>
            <person name="Ke H.M."/>
            <person name="Yokoi T."/>
            <person name="Roa M.B."/>
            <person name="Lu M.J."/>
            <person name="Chang Y.Y."/>
            <person name="Ann P.J."/>
            <person name="Tsai J.N."/>
            <person name="Chen C.Y."/>
            <person name="Tzean S.S."/>
            <person name="Ota Y."/>
            <person name="Hattori T."/>
            <person name="Sahashi N."/>
            <person name="Liou R.F."/>
            <person name="Kikuchi T."/>
            <person name="Tsai I.J."/>
        </authorList>
    </citation>
    <scope>NUCLEOTIDE SEQUENCE [LARGE SCALE GENOMIC DNA]</scope>
    <source>
        <strain evidence="6 7">FFPRI411160</strain>
    </source>
</reference>
<keyword evidence="6" id="KW-0649">Protein kinase inhibitor</keyword>
<dbReference type="PRINTS" id="PR01415">
    <property type="entry name" value="ANKYRIN"/>
</dbReference>
<dbReference type="InterPro" id="IPR057506">
    <property type="entry name" value="C2_GPCPD1"/>
</dbReference>